<keyword evidence="2" id="KW-1185">Reference proteome</keyword>
<evidence type="ECO:0000313" key="2">
    <source>
        <dbReference type="Proteomes" id="UP000255169"/>
    </source>
</evidence>
<accession>A0A380QSA7</accession>
<dbReference type="AlphaFoldDB" id="A0A380QSA7"/>
<reference evidence="1 2" key="1">
    <citation type="submission" date="2018-06" db="EMBL/GenBank/DDBJ databases">
        <authorList>
            <consortium name="Pathogen Informatics"/>
            <person name="Doyle S."/>
        </authorList>
    </citation>
    <scope>NUCLEOTIDE SEQUENCE [LARGE SCALE GENOMIC DNA]</scope>
    <source>
        <strain evidence="1 2">NCTC10476</strain>
    </source>
</reference>
<sequence length="79" mass="8982">MLPFSHCQLTDEPLVALVAKEHVLAIRLMLTDNNRLTYRWWTSTAALAHVVKLIALSRPQGSNVTSILRLIISNGWKTW</sequence>
<protein>
    <submittedName>
        <fullName evidence="1">Uncharacterized protein</fullName>
    </submittedName>
</protein>
<gene>
    <name evidence="1" type="ORF">NCTC10476_02916</name>
</gene>
<dbReference type="EMBL" id="UHJG01000001">
    <property type="protein sequence ID" value="SUQ01550.1"/>
    <property type="molecule type" value="Genomic_DNA"/>
</dbReference>
<organism evidence="1 2">
    <name type="scientific">Yersinia ruckeri</name>
    <dbReference type="NCBI Taxonomy" id="29486"/>
    <lineage>
        <taxon>Bacteria</taxon>
        <taxon>Pseudomonadati</taxon>
        <taxon>Pseudomonadota</taxon>
        <taxon>Gammaproteobacteria</taxon>
        <taxon>Enterobacterales</taxon>
        <taxon>Yersiniaceae</taxon>
        <taxon>Yersinia</taxon>
    </lineage>
</organism>
<name>A0A380QSA7_YERRU</name>
<proteinExistence type="predicted"/>
<dbReference type="Proteomes" id="UP000255169">
    <property type="component" value="Unassembled WGS sequence"/>
</dbReference>
<evidence type="ECO:0000313" key="1">
    <source>
        <dbReference type="EMBL" id="SUQ01550.1"/>
    </source>
</evidence>